<gene>
    <name evidence="2" type="ORF">PACLA_8A036292</name>
</gene>
<accession>A0A6S7GPB0</accession>
<organism evidence="2 3">
    <name type="scientific">Paramuricea clavata</name>
    <name type="common">Red gorgonian</name>
    <name type="synonym">Violescent sea-whip</name>
    <dbReference type="NCBI Taxonomy" id="317549"/>
    <lineage>
        <taxon>Eukaryota</taxon>
        <taxon>Metazoa</taxon>
        <taxon>Cnidaria</taxon>
        <taxon>Anthozoa</taxon>
        <taxon>Octocorallia</taxon>
        <taxon>Malacalcyonacea</taxon>
        <taxon>Plexauridae</taxon>
        <taxon>Paramuricea</taxon>
    </lineage>
</organism>
<protein>
    <submittedName>
        <fullName evidence="2">Uncharacterized protein</fullName>
    </submittedName>
</protein>
<dbReference type="EMBL" id="CACRXK020001018">
    <property type="protein sequence ID" value="CAB3986461.1"/>
    <property type="molecule type" value="Genomic_DNA"/>
</dbReference>
<feature type="compositionally biased region" description="Polar residues" evidence="1">
    <location>
        <begin position="126"/>
        <end position="135"/>
    </location>
</feature>
<dbReference type="OrthoDB" id="5986743at2759"/>
<sequence>MATTSRVFGRSLRLARNLKLNGSKVQNLTSAAHVSNSTRKLSNAQLARPLASVCGLLNGSSKCGLKTMIQFAPQQVANVSLAARSAAFLSPDSQGSDESSVSTSEGSDSSCEAMEGPHGDDDGLVITNSSTSEDL</sequence>
<reference evidence="2" key="1">
    <citation type="submission" date="2020-04" db="EMBL/GenBank/DDBJ databases">
        <authorList>
            <person name="Alioto T."/>
            <person name="Alioto T."/>
            <person name="Gomez Garrido J."/>
        </authorList>
    </citation>
    <scope>NUCLEOTIDE SEQUENCE</scope>
    <source>
        <strain evidence="2">A484AB</strain>
    </source>
</reference>
<dbReference type="Proteomes" id="UP001152795">
    <property type="component" value="Unassembled WGS sequence"/>
</dbReference>
<evidence type="ECO:0000256" key="1">
    <source>
        <dbReference type="SAM" id="MobiDB-lite"/>
    </source>
</evidence>
<evidence type="ECO:0000313" key="2">
    <source>
        <dbReference type="EMBL" id="CAB3986461.1"/>
    </source>
</evidence>
<proteinExistence type="predicted"/>
<name>A0A6S7GPB0_PARCT</name>
<comment type="caution">
    <text evidence="2">The sequence shown here is derived from an EMBL/GenBank/DDBJ whole genome shotgun (WGS) entry which is preliminary data.</text>
</comment>
<dbReference type="AlphaFoldDB" id="A0A6S7GPB0"/>
<evidence type="ECO:0000313" key="3">
    <source>
        <dbReference type="Proteomes" id="UP001152795"/>
    </source>
</evidence>
<feature type="compositionally biased region" description="Low complexity" evidence="1">
    <location>
        <begin position="90"/>
        <end position="110"/>
    </location>
</feature>
<keyword evidence="3" id="KW-1185">Reference proteome</keyword>
<feature type="region of interest" description="Disordered" evidence="1">
    <location>
        <begin position="90"/>
        <end position="135"/>
    </location>
</feature>